<dbReference type="RefSeq" id="WP_109319816.1">
    <property type="nucleotide sequence ID" value="NZ_QFWT01000005.1"/>
</dbReference>
<evidence type="ECO:0000256" key="5">
    <source>
        <dbReference type="ARBA" id="ARBA00022723"/>
    </source>
</evidence>
<keyword evidence="14" id="KW-1185">Reference proteome</keyword>
<dbReference type="Gene3D" id="2.40.30.10">
    <property type="entry name" value="Translation factors"/>
    <property type="match status" value="1"/>
</dbReference>
<accession>A0A2U3B8X3</accession>
<reference evidence="13 14" key="1">
    <citation type="submission" date="2018-05" db="EMBL/GenBank/DDBJ databases">
        <title>Vibrio limimaris sp. nov., isolated from marine sediment.</title>
        <authorList>
            <person name="Li C.-M."/>
        </authorList>
    </citation>
    <scope>NUCLEOTIDE SEQUENCE [LARGE SCALE GENOMIC DNA]</scope>
    <source>
        <strain evidence="13 14">E4404</strain>
    </source>
</reference>
<evidence type="ECO:0000256" key="10">
    <source>
        <dbReference type="ARBA" id="ARBA00061434"/>
    </source>
</evidence>
<organism evidence="13 14">
    <name type="scientific">Vibrio albus</name>
    <dbReference type="NCBI Taxonomy" id="2200953"/>
    <lineage>
        <taxon>Bacteria</taxon>
        <taxon>Pseudomonadati</taxon>
        <taxon>Pseudomonadota</taxon>
        <taxon>Gammaproteobacteria</taxon>
        <taxon>Vibrionales</taxon>
        <taxon>Vibrionaceae</taxon>
        <taxon>Vibrio</taxon>
    </lineage>
</organism>
<dbReference type="SUPFAM" id="SSF54292">
    <property type="entry name" value="2Fe-2S ferredoxin-like"/>
    <property type="match status" value="1"/>
</dbReference>
<sequence length="344" mass="38107">MFDWKHSDSLSLTCSRKWQETPDTVSFELESPDTPLEFNFKPGQFASLGFMINGKEEFRAYSINSLPGETALQFTVKRVEGGLVSNFIMDELEAGAPVTLFKPAGAFNCIDCTTRLKVTLVSAGCGITPVMSMVKYWLANDSAVDINFIHMARSKESTIYFDQLERLDKQYSNFNLRLLLKDNRGTRYPQGRLNKEWLFTLCPDLQERTVLLCGPEGFMHDIKGYLQESGFDMNHFYQESYTPEAAVSQEPADEEAGGNVQISVPGFGVELEAEHGSLLVEALEQGGLPIIAACRSGICGSCKCKVEKGSVESTSKETLTEAEIDQGYVLACSSHIKSDVEVGF</sequence>
<evidence type="ECO:0000256" key="6">
    <source>
        <dbReference type="ARBA" id="ARBA00022827"/>
    </source>
</evidence>
<evidence type="ECO:0000259" key="12">
    <source>
        <dbReference type="PROSITE" id="PS51384"/>
    </source>
</evidence>
<evidence type="ECO:0000256" key="1">
    <source>
        <dbReference type="ARBA" id="ARBA00001974"/>
    </source>
</evidence>
<keyword evidence="6" id="KW-0274">FAD</keyword>
<dbReference type="PROSITE" id="PS51384">
    <property type="entry name" value="FAD_FR"/>
    <property type="match status" value="1"/>
</dbReference>
<keyword evidence="7" id="KW-0560">Oxidoreductase</keyword>
<dbReference type="GO" id="GO:0051537">
    <property type="term" value="F:2 iron, 2 sulfur cluster binding"/>
    <property type="evidence" value="ECO:0007669"/>
    <property type="project" value="UniProtKB-KW"/>
</dbReference>
<keyword evidence="5" id="KW-0479">Metal-binding</keyword>
<comment type="caution">
    <text evidence="13">The sequence shown here is derived from an EMBL/GenBank/DDBJ whole genome shotgun (WGS) entry which is preliminary data.</text>
</comment>
<dbReference type="PROSITE" id="PS51085">
    <property type="entry name" value="2FE2S_FER_2"/>
    <property type="match status" value="1"/>
</dbReference>
<comment type="cofactor">
    <cofactor evidence="1">
        <name>FAD</name>
        <dbReference type="ChEBI" id="CHEBI:57692"/>
    </cofactor>
</comment>
<dbReference type="Pfam" id="PF00970">
    <property type="entry name" value="FAD_binding_6"/>
    <property type="match status" value="1"/>
</dbReference>
<protein>
    <submittedName>
        <fullName evidence="13">Hybrid-cluster NAD(P)-dependent oxidoreductase</fullName>
    </submittedName>
</protein>
<keyword evidence="3" id="KW-0812">Transmembrane</keyword>
<dbReference type="InterPro" id="IPR039261">
    <property type="entry name" value="FNR_nucleotide-bd"/>
</dbReference>
<dbReference type="Gene3D" id="3.40.50.80">
    <property type="entry name" value="Nucleotide-binding domain of ferredoxin-NADP reductase (FNR) module"/>
    <property type="match status" value="1"/>
</dbReference>
<evidence type="ECO:0000256" key="8">
    <source>
        <dbReference type="ARBA" id="ARBA00023004"/>
    </source>
</evidence>
<gene>
    <name evidence="13" type="ORF">DI392_10230</name>
</gene>
<dbReference type="SUPFAM" id="SSF63380">
    <property type="entry name" value="Riboflavin synthase domain-like"/>
    <property type="match status" value="1"/>
</dbReference>
<dbReference type="OrthoDB" id="9796486at2"/>
<dbReference type="InterPro" id="IPR012675">
    <property type="entry name" value="Beta-grasp_dom_sf"/>
</dbReference>
<keyword evidence="9" id="KW-0411">Iron-sulfur</keyword>
<dbReference type="CDD" id="cd00207">
    <property type="entry name" value="fer2"/>
    <property type="match status" value="1"/>
</dbReference>
<dbReference type="InterPro" id="IPR017938">
    <property type="entry name" value="Riboflavin_synthase-like_b-brl"/>
</dbReference>
<dbReference type="InterPro" id="IPR008333">
    <property type="entry name" value="Cbr1-like_FAD-bd_dom"/>
</dbReference>
<feature type="domain" description="FAD-binding FR-type" evidence="12">
    <location>
        <begin position="7"/>
        <end position="110"/>
    </location>
</feature>
<feature type="domain" description="2Fe-2S ferredoxin-type" evidence="11">
    <location>
        <begin position="258"/>
        <end position="344"/>
    </location>
</feature>
<keyword evidence="8" id="KW-0408">Iron</keyword>
<dbReference type="InterPro" id="IPR001433">
    <property type="entry name" value="OxRdtase_FAD/NAD-bd"/>
</dbReference>
<evidence type="ECO:0000256" key="9">
    <source>
        <dbReference type="ARBA" id="ARBA00023014"/>
    </source>
</evidence>
<dbReference type="Pfam" id="PF00175">
    <property type="entry name" value="NAD_binding_1"/>
    <property type="match status" value="1"/>
</dbReference>
<evidence type="ECO:0000256" key="7">
    <source>
        <dbReference type="ARBA" id="ARBA00023002"/>
    </source>
</evidence>
<evidence type="ECO:0000313" key="14">
    <source>
        <dbReference type="Proteomes" id="UP000245362"/>
    </source>
</evidence>
<evidence type="ECO:0000256" key="3">
    <source>
        <dbReference type="ARBA" id="ARBA00022692"/>
    </source>
</evidence>
<dbReference type="InterPro" id="IPR050415">
    <property type="entry name" value="MRET"/>
</dbReference>
<dbReference type="InterPro" id="IPR006058">
    <property type="entry name" value="2Fe2S_fd_BS"/>
</dbReference>
<dbReference type="SUPFAM" id="SSF52343">
    <property type="entry name" value="Ferredoxin reductase-like, C-terminal NADP-linked domain"/>
    <property type="match status" value="1"/>
</dbReference>
<dbReference type="PANTHER" id="PTHR47354">
    <property type="entry name" value="NADH OXIDOREDUCTASE HCR"/>
    <property type="match status" value="1"/>
</dbReference>
<dbReference type="AlphaFoldDB" id="A0A2U3B8X3"/>
<evidence type="ECO:0000259" key="11">
    <source>
        <dbReference type="PROSITE" id="PS51085"/>
    </source>
</evidence>
<keyword evidence="3" id="KW-0472">Membrane</keyword>
<dbReference type="InterPro" id="IPR001041">
    <property type="entry name" value="2Fe-2S_ferredoxin-type"/>
</dbReference>
<dbReference type="PANTHER" id="PTHR47354:SF6">
    <property type="entry name" value="NADH OXIDOREDUCTASE HCR"/>
    <property type="match status" value="1"/>
</dbReference>
<dbReference type="GO" id="GO:0046872">
    <property type="term" value="F:metal ion binding"/>
    <property type="evidence" value="ECO:0007669"/>
    <property type="project" value="UniProtKB-KW"/>
</dbReference>
<dbReference type="InterPro" id="IPR017927">
    <property type="entry name" value="FAD-bd_FR_type"/>
</dbReference>
<keyword evidence="4" id="KW-0001">2Fe-2S</keyword>
<dbReference type="GO" id="GO:0016491">
    <property type="term" value="F:oxidoreductase activity"/>
    <property type="evidence" value="ECO:0007669"/>
    <property type="project" value="UniProtKB-KW"/>
</dbReference>
<name>A0A2U3B8X3_9VIBR</name>
<evidence type="ECO:0000256" key="2">
    <source>
        <dbReference type="ARBA" id="ARBA00022630"/>
    </source>
</evidence>
<evidence type="ECO:0000313" key="13">
    <source>
        <dbReference type="EMBL" id="PWI33232.1"/>
    </source>
</evidence>
<dbReference type="Gene3D" id="3.10.20.30">
    <property type="match status" value="1"/>
</dbReference>
<evidence type="ECO:0000256" key="4">
    <source>
        <dbReference type="ARBA" id="ARBA00022714"/>
    </source>
</evidence>
<keyword evidence="2" id="KW-0285">Flavoprotein</keyword>
<dbReference type="InterPro" id="IPR036010">
    <property type="entry name" value="2Fe-2S_ferredoxin-like_sf"/>
</dbReference>
<dbReference type="Pfam" id="PF00111">
    <property type="entry name" value="Fer2"/>
    <property type="match status" value="1"/>
</dbReference>
<dbReference type="EMBL" id="QFWT01000005">
    <property type="protein sequence ID" value="PWI33232.1"/>
    <property type="molecule type" value="Genomic_DNA"/>
</dbReference>
<comment type="similarity">
    <text evidence="10">In the N-terminal section; belongs to the FAD-binding oxidoreductase type 6 family.</text>
</comment>
<proteinExistence type="inferred from homology"/>
<dbReference type="PROSITE" id="PS00197">
    <property type="entry name" value="2FE2S_FER_1"/>
    <property type="match status" value="1"/>
</dbReference>
<dbReference type="CDD" id="cd06215">
    <property type="entry name" value="FNR_iron_sulfur_binding_1"/>
    <property type="match status" value="1"/>
</dbReference>
<dbReference type="Proteomes" id="UP000245362">
    <property type="component" value="Unassembled WGS sequence"/>
</dbReference>